<dbReference type="NCBIfam" id="TIGR00143">
    <property type="entry name" value="hypF"/>
    <property type="match status" value="1"/>
</dbReference>
<dbReference type="PANTHER" id="PTHR42959">
    <property type="entry name" value="CARBAMOYLTRANSFERASE"/>
    <property type="match status" value="1"/>
</dbReference>
<keyword evidence="3" id="KW-0436">Ligase</keyword>
<evidence type="ECO:0000256" key="5">
    <source>
        <dbReference type="ARBA" id="ARBA00022771"/>
    </source>
</evidence>
<feature type="domain" description="Acylphosphatase-like" evidence="10">
    <location>
        <begin position="10"/>
        <end position="97"/>
    </location>
</feature>
<dbReference type="Pfam" id="PF17788">
    <property type="entry name" value="HypF_C"/>
    <property type="match status" value="1"/>
</dbReference>
<dbReference type="InterPro" id="IPR051060">
    <property type="entry name" value="Carbamoyltrans_HypF-like"/>
</dbReference>
<dbReference type="InterPro" id="IPR017945">
    <property type="entry name" value="DHBP_synth_RibB-like_a/b_dom"/>
</dbReference>
<gene>
    <name evidence="12" type="primary">hypF</name>
    <name evidence="12" type="ORF">HK439_04330</name>
</gene>
<comment type="function">
    <text evidence="8">Involved in the maturation of [NiFe] hydrogenases. Along with HypE, it catalyzes the synthesis of the CN ligands of the active site iron of [NiFe]-hydrogenases. HypF functions as a carbamoyl transferase using carbamoylphosphate as a substrate and transferring the carboxamido moiety in an ATP-dependent reaction to the thiolate of the C-terminal cysteine of HypE yielding a protein-S-carboxamide.</text>
</comment>
<accession>A0A926NW58</accession>
<dbReference type="PIRSF" id="PIRSF006256">
    <property type="entry name" value="CMPcnvr_hdrg_mat"/>
    <property type="match status" value="1"/>
</dbReference>
<evidence type="ECO:0000259" key="11">
    <source>
        <dbReference type="PROSITE" id="PS51163"/>
    </source>
</evidence>
<dbReference type="InterPro" id="IPR006070">
    <property type="entry name" value="Sua5-like_dom"/>
</dbReference>
<comment type="catalytic activity">
    <reaction evidence="9">
        <text>an acyl phosphate + H2O = a carboxylate + phosphate + H(+)</text>
        <dbReference type="Rhea" id="RHEA:14965"/>
        <dbReference type="ChEBI" id="CHEBI:15377"/>
        <dbReference type="ChEBI" id="CHEBI:15378"/>
        <dbReference type="ChEBI" id="CHEBI:29067"/>
        <dbReference type="ChEBI" id="CHEBI:43474"/>
        <dbReference type="ChEBI" id="CHEBI:59918"/>
        <dbReference type="EC" id="3.6.1.7"/>
    </reaction>
</comment>
<dbReference type="Gene3D" id="3.30.420.40">
    <property type="match status" value="1"/>
</dbReference>
<dbReference type="InterPro" id="IPR017968">
    <property type="entry name" value="Acylphosphatase_CS"/>
</dbReference>
<feature type="active site" evidence="9">
    <location>
        <position position="43"/>
    </location>
</feature>
<keyword evidence="9" id="KW-0378">Hydrolase</keyword>
<dbReference type="EMBL" id="JABFCZ010000004">
    <property type="protein sequence ID" value="MBD1545476.1"/>
    <property type="molecule type" value="Genomic_DNA"/>
</dbReference>
<dbReference type="Pfam" id="PF22521">
    <property type="entry name" value="HypF_C_2"/>
    <property type="match status" value="1"/>
</dbReference>
<keyword evidence="6" id="KW-0862">Zinc</keyword>
<dbReference type="Gene3D" id="3.90.870.50">
    <property type="match status" value="1"/>
</dbReference>
<dbReference type="GO" id="GO:0016874">
    <property type="term" value="F:ligase activity"/>
    <property type="evidence" value="ECO:0007669"/>
    <property type="project" value="UniProtKB-UniRule"/>
</dbReference>
<keyword evidence="4" id="KW-0479">Metal-binding</keyword>
<dbReference type="Gene3D" id="3.30.420.360">
    <property type="match status" value="1"/>
</dbReference>
<keyword evidence="5" id="KW-0863">Zinc-finger</keyword>
<dbReference type="PROSITE" id="PS00150">
    <property type="entry name" value="ACYLPHOSPHATASE_1"/>
    <property type="match status" value="1"/>
</dbReference>
<dbReference type="InterPro" id="IPR036046">
    <property type="entry name" value="Acylphosphatase-like_dom_sf"/>
</dbReference>
<evidence type="ECO:0000256" key="1">
    <source>
        <dbReference type="ARBA" id="ARBA00004711"/>
    </source>
</evidence>
<proteinExistence type="inferred from homology"/>
<dbReference type="Gene3D" id="3.30.110.120">
    <property type="match status" value="1"/>
</dbReference>
<dbReference type="Pfam" id="PF00708">
    <property type="entry name" value="Acylphosphatase"/>
    <property type="match status" value="1"/>
</dbReference>
<dbReference type="GO" id="GO:0016743">
    <property type="term" value="F:carboxyl- or carbamoyltransferase activity"/>
    <property type="evidence" value="ECO:0007669"/>
    <property type="project" value="UniProtKB-UniRule"/>
</dbReference>
<organism evidence="12 13">
    <name type="scientific">Roseibium aggregatum</name>
    <dbReference type="NCBI Taxonomy" id="187304"/>
    <lineage>
        <taxon>Bacteria</taxon>
        <taxon>Pseudomonadati</taxon>
        <taxon>Pseudomonadota</taxon>
        <taxon>Alphaproteobacteria</taxon>
        <taxon>Hyphomicrobiales</taxon>
        <taxon>Stappiaceae</taxon>
        <taxon>Roseibium</taxon>
    </lineage>
</organism>
<dbReference type="Pfam" id="PF07503">
    <property type="entry name" value="zf-HYPF"/>
    <property type="match status" value="2"/>
</dbReference>
<dbReference type="EC" id="6.2.-.-" evidence="8"/>
<feature type="active site" evidence="9">
    <location>
        <position position="25"/>
    </location>
</feature>
<comment type="similarity">
    <text evidence="2 8">Belongs to the carbamoyltransferase HypF family.</text>
</comment>
<evidence type="ECO:0000256" key="9">
    <source>
        <dbReference type="PROSITE-ProRule" id="PRU00520"/>
    </source>
</evidence>
<dbReference type="AlphaFoldDB" id="A0A926NW58"/>
<name>A0A926NW58_9HYPH</name>
<dbReference type="Proteomes" id="UP000598467">
    <property type="component" value="Unassembled WGS sequence"/>
</dbReference>
<dbReference type="GO" id="GO:0008270">
    <property type="term" value="F:zinc ion binding"/>
    <property type="evidence" value="ECO:0007669"/>
    <property type="project" value="UniProtKB-KW"/>
</dbReference>
<evidence type="ECO:0000256" key="3">
    <source>
        <dbReference type="ARBA" id="ARBA00022598"/>
    </source>
</evidence>
<evidence type="ECO:0000256" key="4">
    <source>
        <dbReference type="ARBA" id="ARBA00022723"/>
    </source>
</evidence>
<protein>
    <recommendedName>
        <fullName evidence="8">Carbamoyltransferase HypF</fullName>
        <ecNumber evidence="8">6.2.-.-</ecNumber>
    </recommendedName>
</protein>
<evidence type="ECO:0000259" key="10">
    <source>
        <dbReference type="PROSITE" id="PS51160"/>
    </source>
</evidence>
<dbReference type="PROSITE" id="PS51160">
    <property type="entry name" value="ACYLPHOSPHATASE_3"/>
    <property type="match status" value="1"/>
</dbReference>
<evidence type="ECO:0000256" key="2">
    <source>
        <dbReference type="ARBA" id="ARBA00008097"/>
    </source>
</evidence>
<dbReference type="PROSITE" id="PS51163">
    <property type="entry name" value="YRDC"/>
    <property type="match status" value="1"/>
</dbReference>
<dbReference type="Pfam" id="PF01300">
    <property type="entry name" value="Sua5_yciO_yrdC"/>
    <property type="match status" value="1"/>
</dbReference>
<sequence>MGTQTAERTGRRIRIKGLVQGVGFRPHVWRLATDHGISGSVRNDGEGVEIDAWAEADRLDRFLAAIRSEAPPLARIDSISFKDLSEPSPGTAFEIVKSVDGTVSTGIVPDAATCPACLADIRDPENRRYGYAFTNCTHCGPRLSIVRAIPYDRANTSMDAFPMCEACRSEYEDPGDRRFHAQPNACPVCGPKLWLEDKTGPVDCADPLQETARRIGQEQIAAIKGIGGFHLACDALNETAVTELRRRKRRPVKPLALMAASLSEIRKYCRVTPAEEAQLKSAAAPIVLLEVQGEPLAPFIAPGQDRLGFMLPYTPLHHHLLAAVDGPLVFTSGNLSDEPQAIDNDDARGRLSEIADVWLMHDREIVNRLDDSVVRIDAPGPQILRRARGFAPAPLVLPDAFQESLPVLAMGGELKSTFCLLKDGQAILSQHLGDLEEAATHAEYRRTLALYRQIFRHDPKVIAVDCHPDYLSTQWGEALARETGARIVPVQHHHAHLAACLADNGIAPGEDLSLGVILDGLGLGNDGTIWGGEILLGGYRGFERKGHFLPVALPGGAKAIREPWRNLVAHLTAAFGPGYLASVPSGQLADALRAKQLPVLDKMIASGLNAPQSSSAGRLFDAVAAALGVCFDKQDFEGHAGTVLECLARPYLASETPYPLAVEQGEQASISWEPLWRNLLADLASGTDTGRIAARFHLALIHGLAETVSQISASCGVERIVLSGGVLQNQILHEGLKRQLKCKGLNVLSHRHVPANDGGLALGQAVIGVLSGG</sequence>
<dbReference type="InterPro" id="IPR011125">
    <property type="entry name" value="Znf_HypF"/>
</dbReference>
<dbReference type="GO" id="GO:0003998">
    <property type="term" value="F:acylphosphatase activity"/>
    <property type="evidence" value="ECO:0007669"/>
    <property type="project" value="UniProtKB-EC"/>
</dbReference>
<dbReference type="RefSeq" id="WP_190290146.1">
    <property type="nucleotide sequence ID" value="NZ_JABFCZ010000004.1"/>
</dbReference>
<dbReference type="InterPro" id="IPR004421">
    <property type="entry name" value="Carbamoyltransferase_HypF"/>
</dbReference>
<evidence type="ECO:0000313" key="13">
    <source>
        <dbReference type="Proteomes" id="UP000598467"/>
    </source>
</evidence>
<dbReference type="InterPro" id="IPR001792">
    <property type="entry name" value="Acylphosphatase-like_dom"/>
</dbReference>
<comment type="catalytic activity">
    <reaction evidence="7 8">
        <text>C-terminal L-cysteinyl-[HypE protein] + carbamoyl phosphate + ATP + H2O = C-terminal S-carboxamide-L-cysteinyl-[HypE protein] + AMP + phosphate + diphosphate + H(+)</text>
        <dbReference type="Rhea" id="RHEA:55636"/>
        <dbReference type="Rhea" id="RHEA-COMP:14247"/>
        <dbReference type="Rhea" id="RHEA-COMP:14392"/>
        <dbReference type="ChEBI" id="CHEBI:15377"/>
        <dbReference type="ChEBI" id="CHEBI:15378"/>
        <dbReference type="ChEBI" id="CHEBI:30616"/>
        <dbReference type="ChEBI" id="CHEBI:33019"/>
        <dbReference type="ChEBI" id="CHEBI:43474"/>
        <dbReference type="ChEBI" id="CHEBI:58228"/>
        <dbReference type="ChEBI" id="CHEBI:76913"/>
        <dbReference type="ChEBI" id="CHEBI:139126"/>
        <dbReference type="ChEBI" id="CHEBI:456215"/>
    </reaction>
</comment>
<comment type="caution">
    <text evidence="12">The sequence shown here is derived from an EMBL/GenBank/DDBJ whole genome shotgun (WGS) entry which is preliminary data.</text>
</comment>
<feature type="domain" description="YrdC-like" evidence="11">
    <location>
        <begin position="205"/>
        <end position="389"/>
    </location>
</feature>
<dbReference type="InterPro" id="IPR041440">
    <property type="entry name" value="HypF_C"/>
</dbReference>
<dbReference type="GO" id="GO:0003725">
    <property type="term" value="F:double-stranded RNA binding"/>
    <property type="evidence" value="ECO:0007669"/>
    <property type="project" value="InterPro"/>
</dbReference>
<evidence type="ECO:0000256" key="6">
    <source>
        <dbReference type="ARBA" id="ARBA00022833"/>
    </source>
</evidence>
<dbReference type="PANTHER" id="PTHR42959:SF1">
    <property type="entry name" value="CARBAMOYLTRANSFERASE HYPF"/>
    <property type="match status" value="1"/>
</dbReference>
<dbReference type="InterPro" id="IPR055128">
    <property type="entry name" value="HypF_C_2"/>
</dbReference>
<dbReference type="SUPFAM" id="SSF54975">
    <property type="entry name" value="Acylphosphatase/BLUF domain-like"/>
    <property type="match status" value="1"/>
</dbReference>
<evidence type="ECO:0000256" key="7">
    <source>
        <dbReference type="ARBA" id="ARBA00048220"/>
    </source>
</evidence>
<evidence type="ECO:0000313" key="12">
    <source>
        <dbReference type="EMBL" id="MBD1545476.1"/>
    </source>
</evidence>
<reference evidence="12" key="1">
    <citation type="submission" date="2020-05" db="EMBL/GenBank/DDBJ databases">
        <title>Identification of trans-AT polyketide cluster in two marine bacteria, producers of a novel glutaramide-containing polyketide sesbanimide D and analogs.</title>
        <authorList>
            <person name="Kacar D."/>
            <person name="Rodriguez P."/>
            <person name="Canedo L."/>
            <person name="Gonzalez E."/>
            <person name="Galan B."/>
            <person name="De La Calle F."/>
            <person name="Garcia J.L."/>
        </authorList>
    </citation>
    <scope>NUCLEOTIDE SEQUENCE</scope>
    <source>
        <strain evidence="12">PHM038</strain>
    </source>
</reference>
<dbReference type="SUPFAM" id="SSF55821">
    <property type="entry name" value="YrdC/RibB"/>
    <property type="match status" value="1"/>
</dbReference>
<dbReference type="GO" id="GO:0051604">
    <property type="term" value="P:protein maturation"/>
    <property type="evidence" value="ECO:0007669"/>
    <property type="project" value="TreeGrafter"/>
</dbReference>
<evidence type="ECO:0000256" key="8">
    <source>
        <dbReference type="PIRNR" id="PIRNR006256"/>
    </source>
</evidence>
<comment type="pathway">
    <text evidence="1 8">Protein modification; [NiFe] hydrogenase maturation.</text>
</comment>